<feature type="region of interest" description="Disordered" evidence="1">
    <location>
        <begin position="1"/>
        <end position="37"/>
    </location>
</feature>
<organism evidence="2 3">
    <name type="scientific">Morchella conica CCBAS932</name>
    <dbReference type="NCBI Taxonomy" id="1392247"/>
    <lineage>
        <taxon>Eukaryota</taxon>
        <taxon>Fungi</taxon>
        <taxon>Dikarya</taxon>
        <taxon>Ascomycota</taxon>
        <taxon>Pezizomycotina</taxon>
        <taxon>Pezizomycetes</taxon>
        <taxon>Pezizales</taxon>
        <taxon>Morchellaceae</taxon>
        <taxon>Morchella</taxon>
    </lineage>
</organism>
<evidence type="ECO:0000256" key="1">
    <source>
        <dbReference type="SAM" id="MobiDB-lite"/>
    </source>
</evidence>
<proteinExistence type="predicted"/>
<keyword evidence="3" id="KW-1185">Reference proteome</keyword>
<evidence type="ECO:0000313" key="2">
    <source>
        <dbReference type="EMBL" id="RPB08777.1"/>
    </source>
</evidence>
<protein>
    <submittedName>
        <fullName evidence="2">Uncharacterized protein</fullName>
    </submittedName>
</protein>
<name>A0A3N4KE65_9PEZI</name>
<dbReference type="Proteomes" id="UP000277580">
    <property type="component" value="Unassembled WGS sequence"/>
</dbReference>
<gene>
    <name evidence="2" type="ORF">P167DRAFT_548694</name>
</gene>
<sequence length="148" mass="16740">MATSTTSPTTPTAPTSPSPTLPASPSTSITPTNLNTPESLQNHLKTLLIHLDDLRANRDQNASQIKELFRAGANPTTKRNIEKFQKLSREVRRFKWWIRETKRELDRVSESFEEFLKLEGAEGGGFLVYIYMYMYLFCPGPGWSTGSQ</sequence>
<dbReference type="EMBL" id="ML119159">
    <property type="protein sequence ID" value="RPB08777.1"/>
    <property type="molecule type" value="Genomic_DNA"/>
</dbReference>
<accession>A0A3N4KE65</accession>
<feature type="compositionally biased region" description="Low complexity" evidence="1">
    <location>
        <begin position="1"/>
        <end position="13"/>
    </location>
</feature>
<evidence type="ECO:0000313" key="3">
    <source>
        <dbReference type="Proteomes" id="UP000277580"/>
    </source>
</evidence>
<dbReference type="OrthoDB" id="10394508at2759"/>
<dbReference type="AlphaFoldDB" id="A0A3N4KE65"/>
<feature type="compositionally biased region" description="Low complexity" evidence="1">
    <location>
        <begin position="23"/>
        <end position="32"/>
    </location>
</feature>
<dbReference type="InParanoid" id="A0A3N4KE65"/>
<reference evidence="2 3" key="1">
    <citation type="journal article" date="2018" name="Nat. Ecol. Evol.">
        <title>Pezizomycetes genomes reveal the molecular basis of ectomycorrhizal truffle lifestyle.</title>
        <authorList>
            <person name="Murat C."/>
            <person name="Payen T."/>
            <person name="Noel B."/>
            <person name="Kuo A."/>
            <person name="Morin E."/>
            <person name="Chen J."/>
            <person name="Kohler A."/>
            <person name="Krizsan K."/>
            <person name="Balestrini R."/>
            <person name="Da Silva C."/>
            <person name="Montanini B."/>
            <person name="Hainaut M."/>
            <person name="Levati E."/>
            <person name="Barry K.W."/>
            <person name="Belfiori B."/>
            <person name="Cichocki N."/>
            <person name="Clum A."/>
            <person name="Dockter R.B."/>
            <person name="Fauchery L."/>
            <person name="Guy J."/>
            <person name="Iotti M."/>
            <person name="Le Tacon F."/>
            <person name="Lindquist E.A."/>
            <person name="Lipzen A."/>
            <person name="Malagnac F."/>
            <person name="Mello A."/>
            <person name="Molinier V."/>
            <person name="Miyauchi S."/>
            <person name="Poulain J."/>
            <person name="Riccioni C."/>
            <person name="Rubini A."/>
            <person name="Sitrit Y."/>
            <person name="Splivallo R."/>
            <person name="Traeger S."/>
            <person name="Wang M."/>
            <person name="Zifcakova L."/>
            <person name="Wipf D."/>
            <person name="Zambonelli A."/>
            <person name="Paolocci F."/>
            <person name="Nowrousian M."/>
            <person name="Ottonello S."/>
            <person name="Baldrian P."/>
            <person name="Spatafora J.W."/>
            <person name="Henrissat B."/>
            <person name="Nagy L.G."/>
            <person name="Aury J.M."/>
            <person name="Wincker P."/>
            <person name="Grigoriev I.V."/>
            <person name="Bonfante P."/>
            <person name="Martin F.M."/>
        </authorList>
    </citation>
    <scope>NUCLEOTIDE SEQUENCE [LARGE SCALE GENOMIC DNA]</scope>
    <source>
        <strain evidence="2 3">CCBAS932</strain>
    </source>
</reference>